<sequence length="597" mass="67419">MDQATPPSPAGNILQSASHVVITGGTFIASQKNITIVKEPHKVNLGPIYELAAPNAILNAGGRADEVKCFPGTREEVLAKIEAWIDAKEPNREGRIFWLSGPAGAGKSAIVQTLAERCMARGVPMANFFFFRADVTRNHARPVVATLLYQLIKSHPKLKPLIKNVLEETPRIFDQAPYDQFEYLINNLVRSIINLSVAQWPIVILIDGLDECDSAGKCEQEILLRVLHRLVSSEDSPFNVLVASRPEPHLTMTFNEIGSCAESIFLDETYRPSDDIRLFVVAELARIKNTHHLGCTLDEHWPSESNINTIVDKSSGQFIYAATVLRFIANSYMTPAHSLDKVLGLRTVTKSSPFAQLDAIYKYILSQVDDWDAAKDILAARILISPPQRSPQRWAGTNPFDGPRPPITLDQTLQSLGRQADELASYISDLTAIVRFDHKRNDLEFYHASLSDFLCDTTRSGEYYIDLTAFSERLVIAHIKGIGDAKSLFNSLLLIPRVDRPTPSFIEAFTFPPDYKTPSEWYAPTDMKRLIIDFFQHIHKLYFDQNNQHYRLILRNWLIWFQNIKILLPEGDLKRVELAYEIWKEITAPKGSPVLLR</sequence>
<proteinExistence type="predicted"/>
<evidence type="ECO:0000313" key="3">
    <source>
        <dbReference type="EMBL" id="KAF5327763.1"/>
    </source>
</evidence>
<organism evidence="3 4">
    <name type="scientific">Psilocybe cf. subviscida</name>
    <dbReference type="NCBI Taxonomy" id="2480587"/>
    <lineage>
        <taxon>Eukaryota</taxon>
        <taxon>Fungi</taxon>
        <taxon>Dikarya</taxon>
        <taxon>Basidiomycota</taxon>
        <taxon>Agaricomycotina</taxon>
        <taxon>Agaricomycetes</taxon>
        <taxon>Agaricomycetidae</taxon>
        <taxon>Agaricales</taxon>
        <taxon>Agaricineae</taxon>
        <taxon>Strophariaceae</taxon>
        <taxon>Psilocybe</taxon>
    </lineage>
</organism>
<accession>A0A8H5F947</accession>
<dbReference type="EMBL" id="JAACJJ010000014">
    <property type="protein sequence ID" value="KAF5327763.1"/>
    <property type="molecule type" value="Genomic_DNA"/>
</dbReference>
<dbReference type="PROSITE" id="PS50837">
    <property type="entry name" value="NACHT"/>
    <property type="match status" value="1"/>
</dbReference>
<name>A0A8H5F947_9AGAR</name>
<keyword evidence="4" id="KW-1185">Reference proteome</keyword>
<protein>
    <recommendedName>
        <fullName evidence="2">NACHT domain-containing protein</fullName>
    </recommendedName>
</protein>
<dbReference type="InterPro" id="IPR007111">
    <property type="entry name" value="NACHT_NTPase"/>
</dbReference>
<dbReference type="Proteomes" id="UP000567179">
    <property type="component" value="Unassembled WGS sequence"/>
</dbReference>
<dbReference type="Gene3D" id="3.40.50.300">
    <property type="entry name" value="P-loop containing nucleotide triphosphate hydrolases"/>
    <property type="match status" value="1"/>
</dbReference>
<dbReference type="PANTHER" id="PTHR10039">
    <property type="entry name" value="AMELOGENIN"/>
    <property type="match status" value="1"/>
</dbReference>
<feature type="domain" description="NACHT" evidence="2">
    <location>
        <begin position="95"/>
        <end position="246"/>
    </location>
</feature>
<keyword evidence="1" id="KW-0677">Repeat</keyword>
<dbReference type="AlphaFoldDB" id="A0A8H5F947"/>
<dbReference type="InterPro" id="IPR027417">
    <property type="entry name" value="P-loop_NTPase"/>
</dbReference>
<evidence type="ECO:0000256" key="1">
    <source>
        <dbReference type="ARBA" id="ARBA00022737"/>
    </source>
</evidence>
<comment type="caution">
    <text evidence="3">The sequence shown here is derived from an EMBL/GenBank/DDBJ whole genome shotgun (WGS) entry which is preliminary data.</text>
</comment>
<reference evidence="3 4" key="1">
    <citation type="journal article" date="2020" name="ISME J.">
        <title>Uncovering the hidden diversity of litter-decomposition mechanisms in mushroom-forming fungi.</title>
        <authorList>
            <person name="Floudas D."/>
            <person name="Bentzer J."/>
            <person name="Ahren D."/>
            <person name="Johansson T."/>
            <person name="Persson P."/>
            <person name="Tunlid A."/>
        </authorList>
    </citation>
    <scope>NUCLEOTIDE SEQUENCE [LARGE SCALE GENOMIC DNA]</scope>
    <source>
        <strain evidence="3 4">CBS 101986</strain>
    </source>
</reference>
<dbReference type="InterPro" id="IPR056884">
    <property type="entry name" value="NPHP3-like_N"/>
</dbReference>
<evidence type="ECO:0000313" key="4">
    <source>
        <dbReference type="Proteomes" id="UP000567179"/>
    </source>
</evidence>
<evidence type="ECO:0000259" key="2">
    <source>
        <dbReference type="PROSITE" id="PS50837"/>
    </source>
</evidence>
<dbReference type="Pfam" id="PF24883">
    <property type="entry name" value="NPHP3_N"/>
    <property type="match status" value="1"/>
</dbReference>
<dbReference type="SUPFAM" id="SSF52540">
    <property type="entry name" value="P-loop containing nucleoside triphosphate hydrolases"/>
    <property type="match status" value="1"/>
</dbReference>
<dbReference type="PANTHER" id="PTHR10039:SF14">
    <property type="entry name" value="NACHT DOMAIN-CONTAINING PROTEIN"/>
    <property type="match status" value="1"/>
</dbReference>
<gene>
    <name evidence="3" type="ORF">D9619_004087</name>
</gene>
<dbReference type="OrthoDB" id="206617at2759"/>